<evidence type="ECO:0000256" key="4">
    <source>
        <dbReference type="ARBA" id="ARBA00022512"/>
    </source>
</evidence>
<evidence type="ECO:0000256" key="3">
    <source>
        <dbReference type="ARBA" id="ARBA00012513"/>
    </source>
</evidence>
<feature type="transmembrane region" description="Helical" evidence="23">
    <location>
        <begin position="444"/>
        <end position="463"/>
    </location>
</feature>
<evidence type="ECO:0000256" key="15">
    <source>
        <dbReference type="ARBA" id="ARBA00022989"/>
    </source>
</evidence>
<keyword evidence="14 22" id="KW-0067">ATP-binding</keyword>
<proteinExistence type="inferred from homology"/>
<comment type="catalytic activity">
    <reaction evidence="20">
        <text>L-threonyl-[protein] + ATP = O-phospho-L-threonyl-[protein] + ADP + H(+)</text>
        <dbReference type="Rhea" id="RHEA:46608"/>
        <dbReference type="Rhea" id="RHEA-COMP:11060"/>
        <dbReference type="Rhea" id="RHEA-COMP:11605"/>
        <dbReference type="ChEBI" id="CHEBI:15378"/>
        <dbReference type="ChEBI" id="CHEBI:30013"/>
        <dbReference type="ChEBI" id="CHEBI:30616"/>
        <dbReference type="ChEBI" id="CHEBI:61977"/>
        <dbReference type="ChEBI" id="CHEBI:456216"/>
        <dbReference type="EC" id="2.7.11.1"/>
    </reaction>
</comment>
<dbReference type="FunFam" id="3.80.10.10:FF:000400">
    <property type="entry name" value="Nuclear pore complex protein NUP107"/>
    <property type="match status" value="1"/>
</dbReference>
<keyword evidence="9 23" id="KW-0812">Transmembrane</keyword>
<dbReference type="InterPro" id="IPR017441">
    <property type="entry name" value="Protein_kinase_ATP_BS"/>
</dbReference>
<comment type="similarity">
    <text evidence="19">Belongs to the polygalacturonase-inhibiting protein family.</text>
</comment>
<reference evidence="26" key="2">
    <citation type="journal article" date="2018" name="Sci. Data">
        <title>The draft genome sequence of cork oak.</title>
        <authorList>
            <person name="Ramos A.M."/>
            <person name="Usie A."/>
            <person name="Barbosa P."/>
            <person name="Barros P.M."/>
            <person name="Capote T."/>
            <person name="Chaves I."/>
            <person name="Simoes F."/>
            <person name="Abreu I."/>
            <person name="Carrasquinho I."/>
            <person name="Faro C."/>
            <person name="Guimaraes J.B."/>
            <person name="Mendonca D."/>
            <person name="Nobrega F."/>
            <person name="Rodrigues L."/>
            <person name="Saibo N.J.M."/>
            <person name="Varela M.C."/>
            <person name="Egas C."/>
            <person name="Matos J."/>
            <person name="Miguel C.M."/>
            <person name="Oliveira M.M."/>
            <person name="Ricardo C.P."/>
            <person name="Goncalves S."/>
        </authorList>
    </citation>
    <scope>NUCLEOTIDE SEQUENCE [LARGE SCALE GENOMIC DNA]</scope>
    <source>
        <strain evidence="26">HL8</strain>
    </source>
</reference>
<dbReference type="EC" id="2.7.11.1" evidence="3"/>
<dbReference type="InterPro" id="IPR000719">
    <property type="entry name" value="Prot_kinase_dom"/>
</dbReference>
<dbReference type="GO" id="GO:0004674">
    <property type="term" value="F:protein serine/threonine kinase activity"/>
    <property type="evidence" value="ECO:0007669"/>
    <property type="project" value="UniProtKB-KW"/>
</dbReference>
<evidence type="ECO:0000256" key="18">
    <source>
        <dbReference type="ARBA" id="ARBA00023180"/>
    </source>
</evidence>
<comment type="catalytic activity">
    <reaction evidence="21">
        <text>L-seryl-[protein] + ATP = O-phospho-L-seryl-[protein] + ADP + H(+)</text>
        <dbReference type="Rhea" id="RHEA:17989"/>
        <dbReference type="Rhea" id="RHEA-COMP:9863"/>
        <dbReference type="Rhea" id="RHEA-COMP:11604"/>
        <dbReference type="ChEBI" id="CHEBI:15378"/>
        <dbReference type="ChEBI" id="CHEBI:29999"/>
        <dbReference type="ChEBI" id="CHEBI:30616"/>
        <dbReference type="ChEBI" id="CHEBI:83421"/>
        <dbReference type="ChEBI" id="CHEBI:456216"/>
        <dbReference type="EC" id="2.7.11.1"/>
    </reaction>
</comment>
<evidence type="ECO:0000256" key="11">
    <source>
        <dbReference type="ARBA" id="ARBA00022737"/>
    </source>
</evidence>
<evidence type="ECO:0000256" key="7">
    <source>
        <dbReference type="ARBA" id="ARBA00022614"/>
    </source>
</evidence>
<organism evidence="26">
    <name type="scientific">Quercus suber</name>
    <name type="common">Cork oak</name>
    <dbReference type="NCBI Taxonomy" id="58331"/>
    <lineage>
        <taxon>Eukaryota</taxon>
        <taxon>Viridiplantae</taxon>
        <taxon>Streptophyta</taxon>
        <taxon>Embryophyta</taxon>
        <taxon>Tracheophyta</taxon>
        <taxon>Spermatophyta</taxon>
        <taxon>Magnoliopsida</taxon>
        <taxon>eudicotyledons</taxon>
        <taxon>Gunneridae</taxon>
        <taxon>Pentapetalae</taxon>
        <taxon>rosids</taxon>
        <taxon>fabids</taxon>
        <taxon>Fagales</taxon>
        <taxon>Fagaceae</taxon>
        <taxon>Quercus</taxon>
    </lineage>
</organism>
<dbReference type="GO" id="GO:0016020">
    <property type="term" value="C:membrane"/>
    <property type="evidence" value="ECO:0007669"/>
    <property type="project" value="UniProtKB-SubCell"/>
</dbReference>
<evidence type="ECO:0000256" key="13">
    <source>
        <dbReference type="ARBA" id="ARBA00022777"/>
    </source>
</evidence>
<dbReference type="SMART" id="SM00365">
    <property type="entry name" value="LRR_SD22"/>
    <property type="match status" value="6"/>
</dbReference>
<dbReference type="PROSITE" id="PS51450">
    <property type="entry name" value="LRR"/>
    <property type="match status" value="3"/>
</dbReference>
<dbReference type="PROSITE" id="PS50011">
    <property type="entry name" value="PROTEIN_KINASE_DOM"/>
    <property type="match status" value="2"/>
</dbReference>
<dbReference type="Pfam" id="PF13855">
    <property type="entry name" value="LRR_8"/>
    <property type="match status" value="1"/>
</dbReference>
<feature type="domain" description="Protein kinase" evidence="25">
    <location>
        <begin position="988"/>
        <end position="1035"/>
    </location>
</feature>
<dbReference type="Pfam" id="PF00560">
    <property type="entry name" value="LRR_1"/>
    <property type="match status" value="5"/>
</dbReference>
<evidence type="ECO:0000256" key="5">
    <source>
        <dbReference type="ARBA" id="ARBA00022527"/>
    </source>
</evidence>
<evidence type="ECO:0000256" key="12">
    <source>
        <dbReference type="ARBA" id="ARBA00022741"/>
    </source>
</evidence>
<dbReference type="GO" id="GO:0009653">
    <property type="term" value="P:anatomical structure morphogenesis"/>
    <property type="evidence" value="ECO:0007669"/>
    <property type="project" value="UniProtKB-ARBA"/>
</dbReference>
<evidence type="ECO:0000256" key="6">
    <source>
        <dbReference type="ARBA" id="ARBA00022553"/>
    </source>
</evidence>
<dbReference type="PROSITE" id="PS00109">
    <property type="entry name" value="PROTEIN_KINASE_TYR"/>
    <property type="match status" value="1"/>
</dbReference>
<dbReference type="Gene3D" id="1.10.510.10">
    <property type="entry name" value="Transferase(Phosphotransferase) domain 1"/>
    <property type="match status" value="1"/>
</dbReference>
<keyword evidence="12 22" id="KW-0547">Nucleotide-binding</keyword>
<evidence type="ECO:0000256" key="1">
    <source>
        <dbReference type="ARBA" id="ARBA00004191"/>
    </source>
</evidence>
<keyword evidence="17 26" id="KW-0675">Receptor</keyword>
<keyword evidence="4" id="KW-0964">Secreted</keyword>
<dbReference type="FunFam" id="3.80.10.10:FF:000095">
    <property type="entry name" value="LRR receptor-like serine/threonine-protein kinase GSO1"/>
    <property type="match status" value="1"/>
</dbReference>
<dbReference type="PROSITE" id="PS00107">
    <property type="entry name" value="PROTEIN_KINASE_ATP"/>
    <property type="match status" value="2"/>
</dbReference>
<dbReference type="SMART" id="SM00369">
    <property type="entry name" value="LRR_TYP"/>
    <property type="match status" value="9"/>
</dbReference>
<evidence type="ECO:0000256" key="20">
    <source>
        <dbReference type="ARBA" id="ARBA00047899"/>
    </source>
</evidence>
<evidence type="ECO:0000256" key="19">
    <source>
        <dbReference type="ARBA" id="ARBA00038043"/>
    </source>
</evidence>
<dbReference type="Gene3D" id="3.30.200.20">
    <property type="entry name" value="Phosphorylase Kinase, domain 1"/>
    <property type="match status" value="2"/>
</dbReference>
<keyword evidence="4" id="KW-0134">Cell wall</keyword>
<keyword evidence="6" id="KW-0597">Phosphoprotein</keyword>
<keyword evidence="15 23" id="KW-1133">Transmembrane helix</keyword>
<feature type="non-terminal residue" evidence="26">
    <location>
        <position position="1035"/>
    </location>
</feature>
<dbReference type="FunFam" id="3.80.10.10:FF:001678">
    <property type="entry name" value="Calmodulin-binding receptor kinase CaMRLK"/>
    <property type="match status" value="1"/>
</dbReference>
<dbReference type="FunFam" id="3.30.200.20:FF:000309">
    <property type="entry name" value="Leucine-rich repeat receptor protein kinase MSP1"/>
    <property type="match status" value="1"/>
</dbReference>
<keyword evidence="10 24" id="KW-0732">Signal</keyword>
<keyword evidence="8" id="KW-0808">Transferase</keyword>
<keyword evidence="18" id="KW-0325">Glycoprotein</keyword>
<evidence type="ECO:0000256" key="16">
    <source>
        <dbReference type="ARBA" id="ARBA00023136"/>
    </source>
</evidence>
<dbReference type="Pfam" id="PF23598">
    <property type="entry name" value="LRR_14"/>
    <property type="match status" value="1"/>
</dbReference>
<feature type="domain" description="Protein kinase" evidence="25">
    <location>
        <begin position="505"/>
        <end position="780"/>
    </location>
</feature>
<keyword evidence="11" id="KW-0677">Repeat</keyword>
<gene>
    <name evidence="26" type="primary">MIK2_129</name>
    <name evidence="26" type="ORF">CFP56_013840</name>
</gene>
<keyword evidence="7" id="KW-0433">Leucine-rich repeat</keyword>
<evidence type="ECO:0000256" key="8">
    <source>
        <dbReference type="ARBA" id="ARBA00022679"/>
    </source>
</evidence>
<dbReference type="AlphaFoldDB" id="A0AAW0M5Q9"/>
<dbReference type="FunFam" id="1.10.510.10:FF:000445">
    <property type="entry name" value="MDIS1-interacting receptor like kinase 2"/>
    <property type="match status" value="1"/>
</dbReference>
<reference evidence="26" key="1">
    <citation type="submission" date="2017-12" db="EMBL/GenBank/DDBJ databases">
        <authorList>
            <person name="Barbosa P."/>
            <person name="Usie A."/>
            <person name="Ramos A.M."/>
        </authorList>
    </citation>
    <scope>NUCLEOTIDE SEQUENCE</scope>
    <source>
        <strain evidence="26">HL8</strain>
        <tissue evidence="26">Leaves</tissue>
    </source>
</reference>
<dbReference type="GO" id="GO:0099402">
    <property type="term" value="P:plant organ development"/>
    <property type="evidence" value="ECO:0007669"/>
    <property type="project" value="UniProtKB-ARBA"/>
</dbReference>
<dbReference type="Pfam" id="PF00069">
    <property type="entry name" value="Pkinase"/>
    <property type="match status" value="1"/>
</dbReference>
<keyword evidence="16 23" id="KW-0472">Membrane</keyword>
<dbReference type="InterPro" id="IPR055414">
    <property type="entry name" value="LRR_R13L4/SHOC2-like"/>
</dbReference>
<keyword evidence="13 26" id="KW-0418">Kinase</keyword>
<feature type="binding site" evidence="22">
    <location>
        <position position="1016"/>
    </location>
    <ligand>
        <name>ATP</name>
        <dbReference type="ChEBI" id="CHEBI:30616"/>
    </ligand>
</feature>
<dbReference type="Gene3D" id="3.80.10.10">
    <property type="entry name" value="Ribonuclease Inhibitor"/>
    <property type="match status" value="4"/>
</dbReference>
<dbReference type="InterPro" id="IPR011009">
    <property type="entry name" value="Kinase-like_dom_sf"/>
</dbReference>
<dbReference type="InterPro" id="IPR051420">
    <property type="entry name" value="Ser_Thr_Kinases_DiverseReg"/>
</dbReference>
<evidence type="ECO:0000313" key="26">
    <source>
        <dbReference type="EMBL" id="KAK7858193.1"/>
    </source>
</evidence>
<evidence type="ECO:0000256" key="24">
    <source>
        <dbReference type="SAM" id="SignalP"/>
    </source>
</evidence>
<keyword evidence="5" id="KW-0723">Serine/threonine-protein kinase</keyword>
<evidence type="ECO:0000256" key="9">
    <source>
        <dbReference type="ARBA" id="ARBA00022692"/>
    </source>
</evidence>
<dbReference type="GO" id="GO:0005524">
    <property type="term" value="F:ATP binding"/>
    <property type="evidence" value="ECO:0007669"/>
    <property type="project" value="UniProtKB-UniRule"/>
</dbReference>
<evidence type="ECO:0000259" key="25">
    <source>
        <dbReference type="PROSITE" id="PS50011"/>
    </source>
</evidence>
<accession>A0AAW0M5Q9</accession>
<evidence type="ECO:0000256" key="14">
    <source>
        <dbReference type="ARBA" id="ARBA00022840"/>
    </source>
</evidence>
<dbReference type="InterPro" id="IPR008266">
    <property type="entry name" value="Tyr_kinase_AS"/>
</dbReference>
<dbReference type="PANTHER" id="PTHR48005">
    <property type="entry name" value="LEUCINE RICH REPEAT KINASE 2"/>
    <property type="match status" value="1"/>
</dbReference>
<dbReference type="InterPro" id="IPR001611">
    <property type="entry name" value="Leu-rich_rpt"/>
</dbReference>
<protein>
    <recommendedName>
        <fullName evidence="3">non-specific serine/threonine protein kinase</fullName>
        <ecNumber evidence="3">2.7.11.1</ecNumber>
    </recommendedName>
</protein>
<feature type="chain" id="PRO_5043575584" description="non-specific serine/threonine protein kinase" evidence="24">
    <location>
        <begin position="23"/>
        <end position="1035"/>
    </location>
</feature>
<dbReference type="SUPFAM" id="SSF56112">
    <property type="entry name" value="Protein kinase-like (PK-like)"/>
    <property type="match status" value="2"/>
</dbReference>
<dbReference type="SUPFAM" id="SSF52058">
    <property type="entry name" value="L domain-like"/>
    <property type="match status" value="2"/>
</dbReference>
<evidence type="ECO:0000256" key="21">
    <source>
        <dbReference type="ARBA" id="ARBA00048679"/>
    </source>
</evidence>
<comment type="subcellular location">
    <subcellularLocation>
        <location evidence="2">Membrane</location>
        <topology evidence="2">Single-pass type I membrane protein</topology>
    </subcellularLocation>
    <subcellularLocation>
        <location evidence="1">Secreted</location>
        <location evidence="1">Cell wall</location>
    </subcellularLocation>
</comment>
<dbReference type="EMBL" id="PKMF04000021">
    <property type="protein sequence ID" value="KAK7858193.1"/>
    <property type="molecule type" value="Genomic_DNA"/>
</dbReference>
<evidence type="ECO:0000256" key="2">
    <source>
        <dbReference type="ARBA" id="ARBA00004479"/>
    </source>
</evidence>
<dbReference type="InterPro" id="IPR032675">
    <property type="entry name" value="LRR_dom_sf"/>
</dbReference>
<name>A0AAW0M5Q9_QUESU</name>
<dbReference type="InterPro" id="IPR003591">
    <property type="entry name" value="Leu-rich_rpt_typical-subtyp"/>
</dbReference>
<reference evidence="26" key="3">
    <citation type="submission" date="2023-07" db="EMBL/GenBank/DDBJ databases">
        <title>An improved reference 1 genome and first organelle genomes of Quercus suber.</title>
        <authorList>
            <consortium name="Genosuber Consortium"/>
            <person name="Usie A."/>
            <person name="Serra O."/>
            <person name="Barros P."/>
        </authorList>
    </citation>
    <scope>NUCLEOTIDE SEQUENCE</scope>
    <source>
        <strain evidence="26">HL8</strain>
        <tissue evidence="26">Leaves</tissue>
    </source>
</reference>
<evidence type="ECO:0000256" key="17">
    <source>
        <dbReference type="ARBA" id="ARBA00023170"/>
    </source>
</evidence>
<feature type="binding site" evidence="22">
    <location>
        <position position="533"/>
    </location>
    <ligand>
        <name>ATP</name>
        <dbReference type="ChEBI" id="CHEBI:30616"/>
    </ligand>
</feature>
<feature type="transmembrane region" description="Helical" evidence="23">
    <location>
        <begin position="930"/>
        <end position="948"/>
    </location>
</feature>
<evidence type="ECO:0000256" key="22">
    <source>
        <dbReference type="PROSITE-ProRule" id="PRU10141"/>
    </source>
</evidence>
<dbReference type="PRINTS" id="PR00019">
    <property type="entry name" value="LEURICHRPT"/>
</dbReference>
<evidence type="ECO:0000256" key="10">
    <source>
        <dbReference type="ARBA" id="ARBA00022729"/>
    </source>
</evidence>
<feature type="signal peptide" evidence="24">
    <location>
        <begin position="1"/>
        <end position="22"/>
    </location>
</feature>
<comment type="caution">
    <text evidence="26">The sequence shown here is derived from an EMBL/GenBank/DDBJ whole genome shotgun (WGS) entry which is preliminary data.</text>
</comment>
<dbReference type="CDD" id="cd14066">
    <property type="entry name" value="STKc_IRAK"/>
    <property type="match status" value="1"/>
</dbReference>
<sequence length="1035" mass="115462">MASKVSISVVVVSWVLCVFMHSKNMFTAAVSVAASESSTLQLEAKALRESGWWSGHFNYTSLNYCNWDEIKCNAGGSVIWIGMSGVYLGEKVRKFNFSSFPNLVLLHLGNTGLRGSIPQQIGTLSKLTYLSLSRNNLTGHFPLFLTNLTQLENLNIYQNLISGPIPEELGNLKNLQVLDLSYNKLTGSIPSTLGLLTNLWVLDLSSNMITGSIPDKLGDLKNLQVLILGNNNLTGLIASALRIFTDLHNMTALYLDSNQFNGSIPLEIGNMKSLTDLNLSNNNILGEIPSTIRHFTNLSYLSLSWNHISGSIPIEIGKMESLTYLNLSNNNIIGEIPIELANCSSLANLSLSHNYLNGSIPSQLSDLSFLRFIDLSYNNLTGNIPPCFFILEFNLSYNSLEGRISNIFQYHSFDAFIGNKDLCGDFKGFSHCPSSSQIMSKIKMLLPLTILFVLLLLWCFFYSRCWVIGKTQSNPSKTKNGDLFSIWNFDGKIAYEDIIEATKDFDIRYCIGTGGYGSVYKAQLPSGKVVALKKLHRLEAEDPSFDKSFKNEVQMLTKIRHRNIVKLHGYCLHKRCMFLVYQYMERGSLFCILSNDVEALELDWPKRMNIIKSIAHALSYMHHECNPIIIHRDISSNNILLNSELEAFVSDFGTARLLDPDSSNQTLVVGTYGYIAPELAYTMVVTEKCDVYSFGMVALEILMGKHPGELLTSLSTLSSQNLMLNEILDQRLPPPTRSIAQDIFFAASVAFACLRTKPKSRPTMKWVSQECLSDLSHNKLVGHIPTHIGNCNNLKHLSLNNNSLNGSIPAQVGSLSLLYIDISHNVISGRIAPHLGELTSLEFLNLSHNNLSGAIPDFLNSMTQISSIDLSYNNLEGKIPCNFKDRYPQQAIIGNKGLCGEFKGMPSCLTSTTTDSEEEPERDRYHFSTVILYLLFYLSIFGYLYIFLSTNDDVESERTVNSNGDLLSIWNYDGRIAYEDIIKATEDFNIKYCIGTGGYGSVYKAQLPSGNIFALKKLHQLEAKEAALIKSFETE</sequence>
<dbReference type="PANTHER" id="PTHR48005:SF16">
    <property type="entry name" value="MDIS1-INTERACTING RECEPTOR LIKE KINASE 2-LIKE ISOFORM X1"/>
    <property type="match status" value="1"/>
</dbReference>
<evidence type="ECO:0000256" key="23">
    <source>
        <dbReference type="SAM" id="Phobius"/>
    </source>
</evidence>